<dbReference type="EMBL" id="CP034752">
    <property type="protein sequence ID" value="QBH96669.1"/>
    <property type="molecule type" value="Genomic_DNA"/>
</dbReference>
<dbReference type="PIRSF" id="PIRSF006135">
    <property type="entry name" value="CobU"/>
    <property type="match status" value="1"/>
</dbReference>
<evidence type="ECO:0000256" key="15">
    <source>
        <dbReference type="PIRSR" id="PIRSR006135-1"/>
    </source>
</evidence>
<keyword evidence="8 14" id="KW-0169">Cobalamin biosynthesis</keyword>
<dbReference type="PANTHER" id="PTHR34848">
    <property type="match status" value="1"/>
</dbReference>
<evidence type="ECO:0000256" key="8">
    <source>
        <dbReference type="ARBA" id="ARBA00022573"/>
    </source>
</evidence>
<feature type="binding site" evidence="16">
    <location>
        <position position="85"/>
    </location>
    <ligand>
        <name>GTP</name>
        <dbReference type="ChEBI" id="CHEBI:37565"/>
    </ligand>
</feature>
<comment type="pathway">
    <text evidence="5 14">Cofactor biosynthesis; adenosylcobalamin biosynthesis; adenosylcobalamin from cob(II)yrinate a,c-diamide: step 6/7.</text>
</comment>
<comment type="pathway">
    <text evidence="6 14">Cofactor biosynthesis; adenosylcobalamin biosynthesis; adenosylcobalamin from cob(II)yrinate a,c-diamide: step 5/7.</text>
</comment>
<proteinExistence type="inferred from homology"/>
<comment type="catalytic activity">
    <reaction evidence="3">
        <text>adenosylcob(III)inamide + GTP = adenosylcob(III)inamide phosphate + GDP + H(+)</text>
        <dbReference type="Rhea" id="RHEA:15765"/>
        <dbReference type="ChEBI" id="CHEBI:2480"/>
        <dbReference type="ChEBI" id="CHEBI:15378"/>
        <dbReference type="ChEBI" id="CHEBI:37565"/>
        <dbReference type="ChEBI" id="CHEBI:58189"/>
        <dbReference type="ChEBI" id="CHEBI:58502"/>
        <dbReference type="EC" id="2.7.1.156"/>
    </reaction>
</comment>
<keyword evidence="13 14" id="KW-0342">GTP-binding</keyword>
<dbReference type="UniPathway" id="UPA00148">
    <property type="reaction ID" value="UER00236"/>
</dbReference>
<keyword evidence="12 14" id="KW-0067">ATP-binding</keyword>
<dbReference type="AlphaFoldDB" id="A0A411WKD0"/>
<dbReference type="CDD" id="cd00544">
    <property type="entry name" value="CobU"/>
    <property type="match status" value="1"/>
</dbReference>
<dbReference type="EC" id="2.7.1.156" evidence="14"/>
<evidence type="ECO:0000256" key="3">
    <source>
        <dbReference type="ARBA" id="ARBA00001522"/>
    </source>
</evidence>
<feature type="binding site" evidence="16">
    <location>
        <position position="63"/>
    </location>
    <ligand>
        <name>GTP</name>
        <dbReference type="ChEBI" id="CHEBI:37565"/>
    </ligand>
</feature>
<dbReference type="GO" id="GO:0009236">
    <property type="term" value="P:cobalamin biosynthetic process"/>
    <property type="evidence" value="ECO:0007669"/>
    <property type="project" value="UniProtKB-UniRule"/>
</dbReference>
<dbReference type="KEGG" id="prag:EKN56_09765"/>
<comment type="similarity">
    <text evidence="7 14">Belongs to the CobU/CobP family.</text>
</comment>
<protein>
    <recommendedName>
        <fullName evidence="14">Bifunctional adenosylcobalamin biosynthesis protein</fullName>
        <ecNumber evidence="14">2.7.1.156</ecNumber>
        <ecNumber evidence="14">2.7.7.62</ecNumber>
    </recommendedName>
</protein>
<dbReference type="NCBIfam" id="NF004469">
    <property type="entry name" value="PRK05800.1"/>
    <property type="match status" value="1"/>
</dbReference>
<gene>
    <name evidence="17" type="primary">cobU</name>
    <name evidence="17" type="ORF">EKN56_09765</name>
</gene>
<dbReference type="Gene3D" id="3.40.50.300">
    <property type="entry name" value="P-loop containing nucleotide triphosphate hydrolases"/>
    <property type="match status" value="1"/>
</dbReference>
<dbReference type="GO" id="GO:0005525">
    <property type="term" value="F:GTP binding"/>
    <property type="evidence" value="ECO:0007669"/>
    <property type="project" value="UniProtKB-UniRule"/>
</dbReference>
<dbReference type="SUPFAM" id="SSF52540">
    <property type="entry name" value="P-loop containing nucleoside triphosphate hydrolases"/>
    <property type="match status" value="1"/>
</dbReference>
<evidence type="ECO:0000256" key="4">
    <source>
        <dbReference type="ARBA" id="ARBA00003889"/>
    </source>
</evidence>
<dbReference type="EC" id="2.7.7.62" evidence="14"/>
<dbReference type="GO" id="GO:0043752">
    <property type="term" value="F:adenosylcobinamide kinase activity"/>
    <property type="evidence" value="ECO:0007669"/>
    <property type="project" value="UniProtKB-EC"/>
</dbReference>
<feature type="active site" description="GMP-histidine intermediate" evidence="15">
    <location>
        <position position="51"/>
    </location>
</feature>
<dbReference type="PANTHER" id="PTHR34848:SF1">
    <property type="entry name" value="BIFUNCTIONAL ADENOSYLCOBALAMIN BIOSYNTHESIS PROTEIN COBU"/>
    <property type="match status" value="1"/>
</dbReference>
<dbReference type="RefSeq" id="WP_130591606.1">
    <property type="nucleotide sequence ID" value="NZ_CP034752.1"/>
</dbReference>
<comment type="function">
    <text evidence="4 14">Catalyzes ATP-dependent phosphorylation of adenosylcobinamide and addition of GMP to adenosylcobinamide phosphate.</text>
</comment>
<comment type="catalytic activity">
    <reaction evidence="1 14">
        <text>adenosylcob(III)inamide + ATP = adenosylcob(III)inamide phosphate + ADP + H(+)</text>
        <dbReference type="Rhea" id="RHEA:15769"/>
        <dbReference type="ChEBI" id="CHEBI:2480"/>
        <dbReference type="ChEBI" id="CHEBI:15378"/>
        <dbReference type="ChEBI" id="CHEBI:30616"/>
        <dbReference type="ChEBI" id="CHEBI:58502"/>
        <dbReference type="ChEBI" id="CHEBI:456216"/>
        <dbReference type="EC" id="2.7.1.156"/>
    </reaction>
</comment>
<reference evidence="17 18" key="1">
    <citation type="submission" date="2019-03" db="EMBL/GenBank/DDBJ databases">
        <title>Pragia sp. nov. isolated from the gut tract of Carduelis flavirostris.</title>
        <authorList>
            <person name="Ge Y."/>
        </authorList>
    </citation>
    <scope>NUCLEOTIDE SEQUENCE [LARGE SCALE GENOMIC DNA]</scope>
    <source>
        <strain evidence="17 18">CF-458</strain>
    </source>
</reference>
<dbReference type="OrthoDB" id="9788370at2"/>
<keyword evidence="11 14" id="KW-0418">Kinase</keyword>
<keyword evidence="18" id="KW-1185">Reference proteome</keyword>
<dbReference type="InterPro" id="IPR003203">
    <property type="entry name" value="CobU/CobP"/>
</dbReference>
<evidence type="ECO:0000256" key="12">
    <source>
        <dbReference type="ARBA" id="ARBA00022840"/>
    </source>
</evidence>
<feature type="binding site" evidence="16">
    <location>
        <begin position="52"/>
        <end position="55"/>
    </location>
    <ligand>
        <name>GTP</name>
        <dbReference type="ChEBI" id="CHEBI:37565"/>
    </ligand>
</feature>
<evidence type="ECO:0000256" key="1">
    <source>
        <dbReference type="ARBA" id="ARBA00000312"/>
    </source>
</evidence>
<evidence type="ECO:0000256" key="2">
    <source>
        <dbReference type="ARBA" id="ARBA00000711"/>
    </source>
</evidence>
<feature type="binding site" evidence="16">
    <location>
        <begin position="35"/>
        <end position="37"/>
    </location>
    <ligand>
        <name>GTP</name>
        <dbReference type="ChEBI" id="CHEBI:37565"/>
    </ligand>
</feature>
<evidence type="ECO:0000313" key="17">
    <source>
        <dbReference type="EMBL" id="QBH96669.1"/>
    </source>
</evidence>
<dbReference type="InterPro" id="IPR027417">
    <property type="entry name" value="P-loop_NTPase"/>
</dbReference>
<evidence type="ECO:0000256" key="10">
    <source>
        <dbReference type="ARBA" id="ARBA00022741"/>
    </source>
</evidence>
<evidence type="ECO:0000256" key="13">
    <source>
        <dbReference type="ARBA" id="ARBA00023134"/>
    </source>
</evidence>
<dbReference type="FunFam" id="3.40.50.300:FF:000632">
    <property type="entry name" value="Bifunctional adenosylcobalamin biosynthesis protein"/>
    <property type="match status" value="1"/>
</dbReference>
<evidence type="ECO:0000256" key="9">
    <source>
        <dbReference type="ARBA" id="ARBA00022679"/>
    </source>
</evidence>
<keyword evidence="10 14" id="KW-0547">Nucleotide-binding</keyword>
<accession>A0A411WKD0</accession>
<evidence type="ECO:0000256" key="5">
    <source>
        <dbReference type="ARBA" id="ARBA00004692"/>
    </source>
</evidence>
<dbReference type="GO" id="GO:0008820">
    <property type="term" value="F:cobinamide phosphate guanylyltransferase activity"/>
    <property type="evidence" value="ECO:0007669"/>
    <property type="project" value="UniProtKB-UniRule"/>
</dbReference>
<evidence type="ECO:0000256" key="6">
    <source>
        <dbReference type="ARBA" id="ARBA00005159"/>
    </source>
</evidence>
<comment type="catalytic activity">
    <reaction evidence="2 14">
        <text>adenosylcob(III)inamide phosphate + GTP + H(+) = adenosylcob(III)inamide-GDP + diphosphate</text>
        <dbReference type="Rhea" id="RHEA:22712"/>
        <dbReference type="ChEBI" id="CHEBI:15378"/>
        <dbReference type="ChEBI" id="CHEBI:33019"/>
        <dbReference type="ChEBI" id="CHEBI:37565"/>
        <dbReference type="ChEBI" id="CHEBI:58502"/>
        <dbReference type="ChEBI" id="CHEBI:60487"/>
        <dbReference type="EC" id="2.7.7.62"/>
    </reaction>
</comment>
<evidence type="ECO:0000256" key="16">
    <source>
        <dbReference type="PIRSR" id="PIRSR006135-2"/>
    </source>
</evidence>
<sequence>MILITGGARSGKSRLAEQLANQKAAAYGGNVLYIATSLATDDEMLRRIEQHKLTRPAHWRTHEGYRQTGNEIRQQSGFFPVIVLECITTMLTNLIFDWAGDSDPDQLDYSALERWLEPQMDDLLKSCAESKSEIIIVTNELGCGIVPEYPLARHFLDIAGRVNQKLAQQADEVHLVVSGIDVKIKG</sequence>
<evidence type="ECO:0000256" key="7">
    <source>
        <dbReference type="ARBA" id="ARBA00007490"/>
    </source>
</evidence>
<dbReference type="Pfam" id="PF02283">
    <property type="entry name" value="CobU"/>
    <property type="match status" value="1"/>
</dbReference>
<dbReference type="GO" id="GO:0005524">
    <property type="term" value="F:ATP binding"/>
    <property type="evidence" value="ECO:0007669"/>
    <property type="project" value="UniProtKB-UniRule"/>
</dbReference>
<dbReference type="Proteomes" id="UP000293154">
    <property type="component" value="Chromosome"/>
</dbReference>
<evidence type="ECO:0000313" key="18">
    <source>
        <dbReference type="Proteomes" id="UP000293154"/>
    </source>
</evidence>
<name>A0A411WKD0_9GAMM</name>
<organism evidence="17 18">
    <name type="scientific">Limnobaculum zhutongyuii</name>
    <dbReference type="NCBI Taxonomy" id="2498113"/>
    <lineage>
        <taxon>Bacteria</taxon>
        <taxon>Pseudomonadati</taxon>
        <taxon>Pseudomonadota</taxon>
        <taxon>Gammaproteobacteria</taxon>
        <taxon>Enterobacterales</taxon>
        <taxon>Budviciaceae</taxon>
        <taxon>Limnobaculum</taxon>
    </lineage>
</organism>
<keyword evidence="9 14" id="KW-0808">Transferase</keyword>
<keyword evidence="17" id="KW-0548">Nucleotidyltransferase</keyword>
<evidence type="ECO:0000256" key="14">
    <source>
        <dbReference type="PIRNR" id="PIRNR006135"/>
    </source>
</evidence>
<evidence type="ECO:0000256" key="11">
    <source>
        <dbReference type="ARBA" id="ARBA00022777"/>
    </source>
</evidence>
<feature type="binding site" evidence="16">
    <location>
        <begin position="6"/>
        <end position="13"/>
    </location>
    <ligand>
        <name>GTP</name>
        <dbReference type="ChEBI" id="CHEBI:37565"/>
    </ligand>
</feature>